<dbReference type="Gene3D" id="3.40.50.1580">
    <property type="entry name" value="Nucleoside phosphorylase domain"/>
    <property type="match status" value="1"/>
</dbReference>
<name>A0A0G4KXP1_VERLO</name>
<evidence type="ECO:0000313" key="2">
    <source>
        <dbReference type="Proteomes" id="UP000045706"/>
    </source>
</evidence>
<dbReference type="Proteomes" id="UP000045706">
    <property type="component" value="Unassembled WGS sequence"/>
</dbReference>
<reference evidence="2" key="1">
    <citation type="submission" date="2015-05" db="EMBL/GenBank/DDBJ databases">
        <authorList>
            <person name="Fogelqvist Johan"/>
        </authorList>
    </citation>
    <scope>NUCLEOTIDE SEQUENCE [LARGE SCALE GENOMIC DNA]</scope>
</reference>
<protein>
    <recommendedName>
        <fullName evidence="3">Nucleoside phosphorylase domain-containing protein</fullName>
    </recommendedName>
</protein>
<dbReference type="EMBL" id="CVQI01005113">
    <property type="protein sequence ID" value="CRK14532.1"/>
    <property type="molecule type" value="Genomic_DNA"/>
</dbReference>
<dbReference type="SUPFAM" id="SSF53167">
    <property type="entry name" value="Purine and uridine phosphorylases"/>
    <property type="match status" value="1"/>
</dbReference>
<dbReference type="InterPro" id="IPR035994">
    <property type="entry name" value="Nucleoside_phosphorylase_sf"/>
</dbReference>
<evidence type="ECO:0008006" key="3">
    <source>
        <dbReference type="Google" id="ProtNLM"/>
    </source>
</evidence>
<gene>
    <name evidence="1" type="ORF">BN1723_010367</name>
</gene>
<dbReference type="PANTHER" id="PTHR46082:SF11">
    <property type="entry name" value="AAA+ ATPASE DOMAIN-CONTAINING PROTEIN-RELATED"/>
    <property type="match status" value="1"/>
</dbReference>
<dbReference type="InterPro" id="IPR053137">
    <property type="entry name" value="NLR-like"/>
</dbReference>
<proteinExistence type="predicted"/>
<dbReference type="GO" id="GO:0009116">
    <property type="term" value="P:nucleoside metabolic process"/>
    <property type="evidence" value="ECO:0007669"/>
    <property type="project" value="InterPro"/>
</dbReference>
<organism evidence="1 2">
    <name type="scientific">Verticillium longisporum</name>
    <name type="common">Verticillium dahliae var. longisporum</name>
    <dbReference type="NCBI Taxonomy" id="100787"/>
    <lineage>
        <taxon>Eukaryota</taxon>
        <taxon>Fungi</taxon>
        <taxon>Dikarya</taxon>
        <taxon>Ascomycota</taxon>
        <taxon>Pezizomycotina</taxon>
        <taxon>Sordariomycetes</taxon>
        <taxon>Hypocreomycetidae</taxon>
        <taxon>Glomerellales</taxon>
        <taxon>Plectosphaerellaceae</taxon>
        <taxon>Verticillium</taxon>
    </lineage>
</organism>
<evidence type="ECO:0000313" key="1">
    <source>
        <dbReference type="EMBL" id="CRK14532.1"/>
    </source>
</evidence>
<dbReference type="PANTHER" id="PTHR46082">
    <property type="entry name" value="ATP/GTP-BINDING PROTEIN-RELATED"/>
    <property type="match status" value="1"/>
</dbReference>
<dbReference type="AlphaFoldDB" id="A0A0G4KXP1"/>
<dbReference type="GO" id="GO:0003824">
    <property type="term" value="F:catalytic activity"/>
    <property type="evidence" value="ECO:0007669"/>
    <property type="project" value="InterPro"/>
</dbReference>
<sequence>MARAKLSLEATQPDPNLRFMIGHLNVLEPLMLELSDAEVEHQKYFHRYASGPTKPVEFHNLQLDTVTEELPGEDSFTNADQFNAPVISRPQKHNSMYDLARDGAQLKLIQTPSRSSSQPLLTITTRIGFSRDNLEQQHTISSHRDVFSTILDLGPNVGFRASRLVTDDAGIVPRPQEARTAAKIRASALFIYGRPSAKSDILFPEDYPHNPGRTSCAACDQSKAMHRPERQRSKIHHGLIASGDSVLKSAALRREAMHSLSDVLCFEMEAAGLMGEFPCVVIRGIADYADSHKNDEWHHFTAAAAAACTKELLSYLDPEDIPAACTDSVGAAGTDDGRPPAGHVFNGTGIQHSGAGGFSVGRGLHIG</sequence>
<accession>A0A0G4KXP1</accession>